<dbReference type="Gene3D" id="3.20.20.140">
    <property type="entry name" value="Metal-dependent hydrolases"/>
    <property type="match status" value="1"/>
</dbReference>
<evidence type="ECO:0000313" key="3">
    <source>
        <dbReference type="Proteomes" id="UP000256977"/>
    </source>
</evidence>
<dbReference type="Pfam" id="PF00932">
    <property type="entry name" value="LTD"/>
    <property type="match status" value="1"/>
</dbReference>
<dbReference type="SUPFAM" id="SSF89550">
    <property type="entry name" value="PHP domain-like"/>
    <property type="match status" value="1"/>
</dbReference>
<dbReference type="PROSITE" id="PS51841">
    <property type="entry name" value="LTD"/>
    <property type="match status" value="3"/>
</dbReference>
<feature type="domain" description="LTD" evidence="1">
    <location>
        <begin position="855"/>
        <end position="1047"/>
    </location>
</feature>
<dbReference type="InterPro" id="IPR013783">
    <property type="entry name" value="Ig-like_fold"/>
</dbReference>
<keyword evidence="3" id="KW-1185">Reference proteome</keyword>
<dbReference type="OrthoDB" id="9801679at2"/>
<dbReference type="InterPro" id="IPR016195">
    <property type="entry name" value="Pol/histidinol_Pase-like"/>
</dbReference>
<name>A0A3D9JPJ6_9BACL</name>
<dbReference type="Gene3D" id="2.60.40.10">
    <property type="entry name" value="Immunoglobulins"/>
    <property type="match status" value="1"/>
</dbReference>
<reference evidence="2 3" key="1">
    <citation type="submission" date="2018-07" db="EMBL/GenBank/DDBJ databases">
        <title>Genomic Encyclopedia of Type Strains, Phase III (KMG-III): the genomes of soil and plant-associated and newly described type strains.</title>
        <authorList>
            <person name="Whitman W."/>
        </authorList>
    </citation>
    <scope>NUCLEOTIDE SEQUENCE [LARGE SCALE GENOMIC DNA]</scope>
    <source>
        <strain evidence="2 3">CECT 7287</strain>
    </source>
</reference>
<dbReference type="RefSeq" id="WP_116062038.1">
    <property type="nucleotide sequence ID" value="NZ_QRDZ01000014.1"/>
</dbReference>
<dbReference type="InterPro" id="IPR036415">
    <property type="entry name" value="Lamin_tail_dom_sf"/>
</dbReference>
<organism evidence="2 3">
    <name type="scientific">Cohnella phaseoli</name>
    <dbReference type="NCBI Taxonomy" id="456490"/>
    <lineage>
        <taxon>Bacteria</taxon>
        <taxon>Bacillati</taxon>
        <taxon>Bacillota</taxon>
        <taxon>Bacilli</taxon>
        <taxon>Bacillales</taxon>
        <taxon>Paenibacillaceae</taxon>
        <taxon>Cohnella</taxon>
    </lineage>
</organism>
<dbReference type="EMBL" id="QRDZ01000014">
    <property type="protein sequence ID" value="RED75719.1"/>
    <property type="molecule type" value="Genomic_DNA"/>
</dbReference>
<dbReference type="InterPro" id="IPR001322">
    <property type="entry name" value="Lamin_tail_dom"/>
</dbReference>
<dbReference type="Proteomes" id="UP000256977">
    <property type="component" value="Unassembled WGS sequence"/>
</dbReference>
<accession>A0A3D9JPJ6</accession>
<dbReference type="SUPFAM" id="SSF74853">
    <property type="entry name" value="Lamin A/C globular tail domain"/>
    <property type="match status" value="3"/>
</dbReference>
<proteinExistence type="predicted"/>
<dbReference type="AlphaFoldDB" id="A0A3D9JPJ6"/>
<dbReference type="NCBIfam" id="NF038032">
    <property type="entry name" value="CehA_McbA_metalo"/>
    <property type="match status" value="1"/>
</dbReference>
<sequence length="1057" mass="115816">MRKWMQRCFMVVMAVLILLPGSFGVVTKESSVHASSTVPDLTVTEILANSSGDSGSATDSYEYVELKNNTGSIIDLSHYKFIFWYTPTAFVTWDLTTSQTLAAGEARVVWIKNTYAQGKTLANFNAHYGTSFTSSTLYTLDLGANGGLGNTGIKKLIVATDAGAEICIAKFNDRIFNSTTMNEDATVENSSIVFEFPDYLVDGNITMRKTAVNQKPTPGTVPAPPNLWITELMVNSSSPTDLGEAFEFIELYNNTGSAIDLAGYTIRYYWNHANLADYFDFNLTASKSIPAYGYMIIWTRGTQSSGYTLAQFADHYNLPSTYLTSSKVYEQTVTQTQGMGNDGQKTVELRTDGGTVVVSATYNDGTTSPGSTTIDTASDTSVTYGYPVDGTVKMRKLVSGQYPTPVSPYNFYNGQLHNHTKHSHEGSTAVTNTPANAYIAAKAQNGDFYGLSDHSERMDWGDPNVANGEWVDNKYQAGFATVPHQFSAFAGFEMTYNTDSGIWGHANVFNVPWIVDRLDTIGGVQYNMHNLWDDLAEYPEAVLQFNHPSAYWGDFEDFDYYNQAADDQTALYELHSNALMQEHFDKYFRALDKGWHLSPTLNSDEHYEKWMQNNDRTIVIAEANTPEAIMDAIRARRTYATFGDRDFKLIFEINGKPMGSRLTNPGSALNVSVMASNPTNDTISKITLYGPGGTVIGSQTYSSRMAHYAASIAPSYKYYFVKVEQTDGDWAVSAPIWVNDSPAMELTMSTQTTATADVPVQINANVKNLTGSALSNVLVEFFKDNFTTSTDNYAAANKLGEVTLASIGSGATSTASSTWAPPGGAGTYTVLARVTATVGGISKSVTGGIHLPEIYITEIVANSPGNVGVTAVEKDFYKAGDYMDEDYDFVEVYNNSKNTVNLKDYKLKDTYEEPVDIATDFYIPAKSVKVIWFKKTGSTKTLSQFNAVYGTSLTSDDVLELYQTSTKRPSNPLRNSGMARIELVRDSDGVSILQARYNNGTNVSEVYGPVGTHGEDSSVDGKALKFKYSVNGSYYMEEMASNLTPTPGTVDSDQIAP</sequence>
<feature type="domain" description="LTD" evidence="1">
    <location>
        <begin position="28"/>
        <end position="178"/>
    </location>
</feature>
<protein>
    <submittedName>
        <fullName evidence="2">Lamin tail-like protein</fullName>
    </submittedName>
</protein>
<feature type="domain" description="LTD" evidence="1">
    <location>
        <begin position="215"/>
        <end position="364"/>
    </location>
</feature>
<evidence type="ECO:0000259" key="1">
    <source>
        <dbReference type="PROSITE" id="PS51841"/>
    </source>
</evidence>
<gene>
    <name evidence="2" type="ORF">DFP98_11480</name>
</gene>
<evidence type="ECO:0000313" key="2">
    <source>
        <dbReference type="EMBL" id="RED75719.1"/>
    </source>
</evidence>
<comment type="caution">
    <text evidence="2">The sequence shown here is derived from an EMBL/GenBank/DDBJ whole genome shotgun (WGS) entry which is preliminary data.</text>
</comment>